<dbReference type="KEGG" id="ssai:N0B31_10005"/>
<gene>
    <name evidence="8" type="ORF">N0B31_10005</name>
</gene>
<keyword evidence="9" id="KW-1185">Reference proteome</keyword>
<evidence type="ECO:0000256" key="1">
    <source>
        <dbReference type="ARBA" id="ARBA00004651"/>
    </source>
</evidence>
<dbReference type="PANTHER" id="PTHR33932">
    <property type="entry name" value="NA(+)/H(+) ANTIPORTER SUBUNIT B"/>
    <property type="match status" value="1"/>
</dbReference>
<dbReference type="GeneID" id="74942757"/>
<keyword evidence="5 6" id="KW-0472">Membrane</keyword>
<dbReference type="InterPro" id="IPR007182">
    <property type="entry name" value="MnhB"/>
</dbReference>
<evidence type="ECO:0000313" key="8">
    <source>
        <dbReference type="EMBL" id="UWM56608.1"/>
    </source>
</evidence>
<feature type="transmembrane region" description="Helical" evidence="6">
    <location>
        <begin position="88"/>
        <end position="111"/>
    </location>
</feature>
<feature type="transmembrane region" description="Helical" evidence="6">
    <location>
        <begin position="131"/>
        <end position="154"/>
    </location>
</feature>
<dbReference type="AlphaFoldDB" id="A0A9E7R7A1"/>
<dbReference type="Proteomes" id="UP001057580">
    <property type="component" value="Chromosome"/>
</dbReference>
<name>A0A9E7R7A1_9EURY</name>
<evidence type="ECO:0000313" key="9">
    <source>
        <dbReference type="Proteomes" id="UP001057580"/>
    </source>
</evidence>
<reference evidence="8" key="1">
    <citation type="submission" date="2022-09" db="EMBL/GenBank/DDBJ databases">
        <title>Diverse halophilic archaea isolated from saline environments.</title>
        <authorList>
            <person name="Cui H.-L."/>
        </authorList>
    </citation>
    <scope>NUCLEOTIDE SEQUENCE</scope>
    <source>
        <strain evidence="8">ZS-35-S2</strain>
    </source>
</reference>
<feature type="transmembrane region" description="Helical" evidence="6">
    <location>
        <begin position="12"/>
        <end position="32"/>
    </location>
</feature>
<evidence type="ECO:0000256" key="4">
    <source>
        <dbReference type="ARBA" id="ARBA00022989"/>
    </source>
</evidence>
<keyword evidence="4 6" id="KW-1133">Transmembrane helix</keyword>
<feature type="domain" description="Na+/H+ antiporter MnhB subunit-related protein" evidence="7">
    <location>
        <begin position="9"/>
        <end position="149"/>
    </location>
</feature>
<feature type="transmembrane region" description="Helical" evidence="6">
    <location>
        <begin position="38"/>
        <end position="59"/>
    </location>
</feature>
<comment type="subcellular location">
    <subcellularLocation>
        <location evidence="1">Cell membrane</location>
        <topology evidence="1">Multi-pass membrane protein</topology>
    </subcellularLocation>
</comment>
<dbReference type="PANTHER" id="PTHR33932:SF4">
    <property type="entry name" value="NA(+)_H(+) ANTIPORTER SUBUNIT B"/>
    <property type="match status" value="1"/>
</dbReference>
<proteinExistence type="predicted"/>
<evidence type="ECO:0000256" key="2">
    <source>
        <dbReference type="ARBA" id="ARBA00022475"/>
    </source>
</evidence>
<dbReference type="InterPro" id="IPR050622">
    <property type="entry name" value="CPA3_antiporter_subunitB"/>
</dbReference>
<dbReference type="Pfam" id="PF04039">
    <property type="entry name" value="MnhB"/>
    <property type="match status" value="1"/>
</dbReference>
<accession>A0A9E7R7A1</accession>
<organism evidence="8 9">
    <name type="scientific">Salinirubellus salinus</name>
    <dbReference type="NCBI Taxonomy" id="1364945"/>
    <lineage>
        <taxon>Archaea</taxon>
        <taxon>Methanobacteriati</taxon>
        <taxon>Methanobacteriota</taxon>
        <taxon>Stenosarchaea group</taxon>
        <taxon>Halobacteria</taxon>
        <taxon>Halobacteriales</taxon>
        <taxon>Natronomonadaceae</taxon>
        <taxon>Salinirubellus</taxon>
    </lineage>
</organism>
<keyword evidence="2" id="KW-1003">Cell membrane</keyword>
<dbReference type="GO" id="GO:0005886">
    <property type="term" value="C:plasma membrane"/>
    <property type="evidence" value="ECO:0007669"/>
    <property type="project" value="UniProtKB-SubCell"/>
</dbReference>
<dbReference type="RefSeq" id="WP_260643722.1">
    <property type="nucleotide sequence ID" value="NZ_CP104003.1"/>
</dbReference>
<evidence type="ECO:0000259" key="7">
    <source>
        <dbReference type="Pfam" id="PF04039"/>
    </source>
</evidence>
<evidence type="ECO:0000256" key="5">
    <source>
        <dbReference type="ARBA" id="ARBA00023136"/>
    </source>
</evidence>
<dbReference type="EMBL" id="CP104003">
    <property type="protein sequence ID" value="UWM56608.1"/>
    <property type="molecule type" value="Genomic_DNA"/>
</dbReference>
<protein>
    <submittedName>
        <fullName evidence="8">Sodium:proton antiporter</fullName>
    </submittedName>
</protein>
<evidence type="ECO:0000256" key="6">
    <source>
        <dbReference type="SAM" id="Phobius"/>
    </source>
</evidence>
<sequence length="157" mass="16385">MTERDTTVIARTVTRTVVPIIVLVSVALLLQGHNLPGGGFIAGVLTATAFALLYVIYGIDSVGDSLVRHPDGFPIAILRGPTAAYSRAFTVGLAIAVVGGLGSILLGFPFLTQGVVFLEHVPLYEELEVASALMFDMGVYFVVVGALLTILAVVGAE</sequence>
<keyword evidence="3 6" id="KW-0812">Transmembrane</keyword>
<evidence type="ECO:0000256" key="3">
    <source>
        <dbReference type="ARBA" id="ARBA00022692"/>
    </source>
</evidence>